<reference evidence="1 2" key="1">
    <citation type="submission" date="2024-01" db="EMBL/GenBank/DDBJ databases">
        <authorList>
            <person name="Allen C."/>
            <person name="Tagirdzhanova G."/>
        </authorList>
    </citation>
    <scope>NUCLEOTIDE SEQUENCE [LARGE SCALE GENOMIC DNA]</scope>
</reference>
<evidence type="ECO:0000313" key="2">
    <source>
        <dbReference type="Proteomes" id="UP001642482"/>
    </source>
</evidence>
<name>A0ABP0D3V2_9PEZI</name>
<keyword evidence="1" id="KW-0689">Ribosomal protein</keyword>
<dbReference type="InterPro" id="IPR017264">
    <property type="entry name" value="Ribosomal_mS37_fun"/>
</dbReference>
<evidence type="ECO:0000313" key="1">
    <source>
        <dbReference type="EMBL" id="CAK7238109.1"/>
    </source>
</evidence>
<dbReference type="GO" id="GO:0005840">
    <property type="term" value="C:ribosome"/>
    <property type="evidence" value="ECO:0007669"/>
    <property type="project" value="UniProtKB-KW"/>
</dbReference>
<protein>
    <submittedName>
        <fullName evidence="1">40S ribosomal protein mrp10</fullName>
    </submittedName>
</protein>
<sequence>MPPPKPKTVRLTPLNVFRVRRKEIVDEDPCMAAMSSVLACWASVGYSAAGCAALEDSLRLCMDTKRTKRKDTNTINYHLTRFKSRVEGQRKVKGSKD</sequence>
<dbReference type="Proteomes" id="UP001642482">
    <property type="component" value="Unassembled WGS sequence"/>
</dbReference>
<keyword evidence="1" id="KW-0687">Ribonucleoprotein</keyword>
<organism evidence="1 2">
    <name type="scientific">Sporothrix eucalyptigena</name>
    <dbReference type="NCBI Taxonomy" id="1812306"/>
    <lineage>
        <taxon>Eukaryota</taxon>
        <taxon>Fungi</taxon>
        <taxon>Dikarya</taxon>
        <taxon>Ascomycota</taxon>
        <taxon>Pezizomycotina</taxon>
        <taxon>Sordariomycetes</taxon>
        <taxon>Sordariomycetidae</taxon>
        <taxon>Ophiostomatales</taxon>
        <taxon>Ophiostomataceae</taxon>
        <taxon>Sporothrix</taxon>
    </lineage>
</organism>
<dbReference type="PANTHER" id="PTHR28066">
    <property type="entry name" value="37S RIBOSOMAL PROTEIN MRP10, MITOCHONDRIAL"/>
    <property type="match status" value="1"/>
</dbReference>
<gene>
    <name evidence="1" type="primary">MRP10</name>
    <name evidence="1" type="ORF">SEUCBS140593_010334</name>
</gene>
<keyword evidence="2" id="KW-1185">Reference proteome</keyword>
<proteinExistence type="predicted"/>
<comment type="caution">
    <text evidence="1">The sequence shown here is derived from an EMBL/GenBank/DDBJ whole genome shotgun (WGS) entry which is preliminary data.</text>
</comment>
<dbReference type="PANTHER" id="PTHR28066:SF1">
    <property type="entry name" value="SMALL RIBOSOMAL SUBUNIT PROTEIN MS37"/>
    <property type="match status" value="1"/>
</dbReference>
<dbReference type="EMBL" id="CAWUHD010000207">
    <property type="protein sequence ID" value="CAK7238109.1"/>
    <property type="molecule type" value="Genomic_DNA"/>
</dbReference>
<accession>A0ABP0D3V2</accession>